<dbReference type="EMBL" id="OW240914">
    <property type="protein sequence ID" value="CAH2277465.1"/>
    <property type="molecule type" value="Genomic_DNA"/>
</dbReference>
<evidence type="ECO:0000256" key="1">
    <source>
        <dbReference type="SAM" id="MobiDB-lite"/>
    </source>
</evidence>
<evidence type="ECO:0000313" key="2">
    <source>
        <dbReference type="EMBL" id="CAH2277465.1"/>
    </source>
</evidence>
<gene>
    <name evidence="2" type="ORF">PECUL_23A026030</name>
</gene>
<protein>
    <submittedName>
        <fullName evidence="2">Uncharacterized protein</fullName>
    </submittedName>
</protein>
<organism evidence="2 3">
    <name type="scientific">Pelobates cultripes</name>
    <name type="common">Western spadefoot toad</name>
    <dbReference type="NCBI Taxonomy" id="61616"/>
    <lineage>
        <taxon>Eukaryota</taxon>
        <taxon>Metazoa</taxon>
        <taxon>Chordata</taxon>
        <taxon>Craniata</taxon>
        <taxon>Vertebrata</taxon>
        <taxon>Euteleostomi</taxon>
        <taxon>Amphibia</taxon>
        <taxon>Batrachia</taxon>
        <taxon>Anura</taxon>
        <taxon>Pelobatoidea</taxon>
        <taxon>Pelobatidae</taxon>
        <taxon>Pelobates</taxon>
    </lineage>
</organism>
<name>A0AAD1RTC4_PELCU</name>
<evidence type="ECO:0000313" key="3">
    <source>
        <dbReference type="Proteomes" id="UP001295444"/>
    </source>
</evidence>
<accession>A0AAD1RTC4</accession>
<feature type="compositionally biased region" description="Polar residues" evidence="1">
    <location>
        <begin position="12"/>
        <end position="22"/>
    </location>
</feature>
<sequence>MAPKQHRESTKEPNTSLTNQADYTARLDKIFAAFWRRLARRLRIHAEISRETHPSLRPRGGHKMADAQRAQQSKHYCSLHKARQRLKT</sequence>
<feature type="compositionally biased region" description="Basic residues" evidence="1">
    <location>
        <begin position="77"/>
        <end position="88"/>
    </location>
</feature>
<dbReference type="Proteomes" id="UP001295444">
    <property type="component" value="Chromosome 03"/>
</dbReference>
<feature type="region of interest" description="Disordered" evidence="1">
    <location>
        <begin position="1"/>
        <end position="22"/>
    </location>
</feature>
<dbReference type="AlphaFoldDB" id="A0AAD1RTC4"/>
<feature type="compositionally biased region" description="Basic and acidic residues" evidence="1">
    <location>
        <begin position="1"/>
        <end position="11"/>
    </location>
</feature>
<proteinExistence type="predicted"/>
<reference evidence="2" key="1">
    <citation type="submission" date="2022-03" db="EMBL/GenBank/DDBJ databases">
        <authorList>
            <person name="Alioto T."/>
            <person name="Alioto T."/>
            <person name="Gomez Garrido J."/>
        </authorList>
    </citation>
    <scope>NUCLEOTIDE SEQUENCE</scope>
</reference>
<keyword evidence="3" id="KW-1185">Reference proteome</keyword>
<feature type="region of interest" description="Disordered" evidence="1">
    <location>
        <begin position="49"/>
        <end position="88"/>
    </location>
</feature>